<proteinExistence type="predicted"/>
<dbReference type="Proteomes" id="UP001055072">
    <property type="component" value="Unassembled WGS sequence"/>
</dbReference>
<dbReference type="EMBL" id="MU274919">
    <property type="protein sequence ID" value="KAI0087088.1"/>
    <property type="molecule type" value="Genomic_DNA"/>
</dbReference>
<accession>A0ACB8TYB6</accession>
<comment type="caution">
    <text evidence="1">The sequence shown here is derived from an EMBL/GenBank/DDBJ whole genome shotgun (WGS) entry which is preliminary data.</text>
</comment>
<protein>
    <submittedName>
        <fullName evidence="1">Uncharacterized protein</fullName>
    </submittedName>
</protein>
<organism evidence="1 2">
    <name type="scientific">Irpex rosettiformis</name>
    <dbReference type="NCBI Taxonomy" id="378272"/>
    <lineage>
        <taxon>Eukaryota</taxon>
        <taxon>Fungi</taxon>
        <taxon>Dikarya</taxon>
        <taxon>Basidiomycota</taxon>
        <taxon>Agaricomycotina</taxon>
        <taxon>Agaricomycetes</taxon>
        <taxon>Polyporales</taxon>
        <taxon>Irpicaceae</taxon>
        <taxon>Irpex</taxon>
    </lineage>
</organism>
<reference evidence="1" key="1">
    <citation type="journal article" date="2021" name="Environ. Microbiol.">
        <title>Gene family expansions and transcriptome signatures uncover fungal adaptations to wood decay.</title>
        <authorList>
            <person name="Hage H."/>
            <person name="Miyauchi S."/>
            <person name="Viragh M."/>
            <person name="Drula E."/>
            <person name="Min B."/>
            <person name="Chaduli D."/>
            <person name="Navarro D."/>
            <person name="Favel A."/>
            <person name="Norest M."/>
            <person name="Lesage-Meessen L."/>
            <person name="Balint B."/>
            <person name="Merenyi Z."/>
            <person name="de Eugenio L."/>
            <person name="Morin E."/>
            <person name="Martinez A.T."/>
            <person name="Baldrian P."/>
            <person name="Stursova M."/>
            <person name="Martinez M.J."/>
            <person name="Novotny C."/>
            <person name="Magnuson J.K."/>
            <person name="Spatafora J.W."/>
            <person name="Maurice S."/>
            <person name="Pangilinan J."/>
            <person name="Andreopoulos W."/>
            <person name="LaButti K."/>
            <person name="Hundley H."/>
            <person name="Na H."/>
            <person name="Kuo A."/>
            <person name="Barry K."/>
            <person name="Lipzen A."/>
            <person name="Henrissat B."/>
            <person name="Riley R."/>
            <person name="Ahrendt S."/>
            <person name="Nagy L.G."/>
            <person name="Grigoriev I.V."/>
            <person name="Martin F."/>
            <person name="Rosso M.N."/>
        </authorList>
    </citation>
    <scope>NUCLEOTIDE SEQUENCE</scope>
    <source>
        <strain evidence="1">CBS 384.51</strain>
    </source>
</reference>
<evidence type="ECO:0000313" key="2">
    <source>
        <dbReference type="Proteomes" id="UP001055072"/>
    </source>
</evidence>
<name>A0ACB8TYB6_9APHY</name>
<sequence>MQGVFRRVRQIQLALSRRHESLLLQGVGPTLDAYKPVYERKPPWSARWTYPIIFAQIGVSCALTELIIHHWTELKTPEPTTDSAQVNGDAPPPKPEYVLRPWYQRAGAVLGQFCVGAFVCVLLLNSRARIVRKLYLIPSSAVTETALSPKLPPTSKHTPGQAASKAHNHNPNDDKILVMQNVYHFRGQGNVFPFSSTDLSAGYDSNELAFEVAGRRGKFYMGLQDASVNGEKMDNAWAAREALFKIWYGTKGKSEMSKYHWVK</sequence>
<gene>
    <name evidence="1" type="ORF">BDY19DRAFT_1073734</name>
</gene>
<keyword evidence="2" id="KW-1185">Reference proteome</keyword>
<evidence type="ECO:0000313" key="1">
    <source>
        <dbReference type="EMBL" id="KAI0087088.1"/>
    </source>
</evidence>